<dbReference type="OrthoDB" id="6703156at2"/>
<dbReference type="InParanoid" id="G9ERU5"/>
<gene>
    <name evidence="3" type="ORF">LDG_8013</name>
</gene>
<dbReference type="eggNOG" id="COG0457">
    <property type="taxonomic scope" value="Bacteria"/>
</dbReference>
<dbReference type="PANTHER" id="PTHR12558:SF13">
    <property type="entry name" value="CELL DIVISION CYCLE PROTEIN 27 HOMOLOG"/>
    <property type="match status" value="1"/>
</dbReference>
<dbReference type="InterPro" id="IPR011990">
    <property type="entry name" value="TPR-like_helical_dom_sf"/>
</dbReference>
<keyword evidence="4" id="KW-1185">Reference proteome</keyword>
<sequence>MRKAKLTGYVLLFVCIAGITIYSAMKKTRSVQRDIPTLLNFYYNYKDKNPLKAKEALDLILKQDPSNAIAIHAKGNWFIQQGDTHSAMIFLQNNHALYPQDAHIELELAKLYIMLNQIAEAKPILKKLLTSDSPDLKKKSTILYQALYPQETIQSTPINTTSFIEPIHITTKQDLSPLYAKVQDIIKLQPDSARNYLHLIISMAPNDQEAYVKLGYLELQQNNFDVALHYFLKAFAIKADAQLAVQIGYLYAKKRDTGQALFFFNYGAAHGNLILKQQSLKALAFLEKNPVETQPNKGSDTTLSPEDKLWNLFYQNKLNQPAIALKAINSLLQMHPNDIRTLKEAAYFAMAQKNSSSAIALWNQAYNLERNPEYALSIAYLYDAQNNKPKAFHFFDLASKTMDMSIKTKAELAMTGMGGSQFQFLPKPFFAEFYSAPFYFSRFDLGVLPTITRAGITVNENHHTDAYASWRRTKDNRSGTVQGLIIQNSISQIFEDNVAIYAVGLRTYLWPKIPLQTFVEIGQAEDLVYRNRAKWRSDVRGGLVYYNAWGEKPTWTAGLAFPWKWVSTLYADTIYYSRYTNNIIGTAWFRPGLRVATFQSASLDFYLANYLILDKNREFFNNVYSLGPGMAFQPSNRINIVLRLEALQGYYIPVNSPTPNPYRSKYYNNLAMVEVFFRF</sequence>
<keyword evidence="1" id="KW-0802">TPR repeat</keyword>
<dbReference type="Proteomes" id="UP000002770">
    <property type="component" value="Unassembled WGS sequence"/>
</dbReference>
<dbReference type="PANTHER" id="PTHR12558">
    <property type="entry name" value="CELL DIVISION CYCLE 16,23,27"/>
    <property type="match status" value="1"/>
</dbReference>
<dbReference type="Pfam" id="PF14559">
    <property type="entry name" value="TPR_19"/>
    <property type="match status" value="1"/>
</dbReference>
<dbReference type="PROSITE" id="PS50005">
    <property type="entry name" value="TPR"/>
    <property type="match status" value="1"/>
</dbReference>
<dbReference type="HOGENOM" id="CLU_473110_0_0_6"/>
<accession>G9ERU5</accession>
<name>G9ERU5_9GAMM</name>
<evidence type="ECO:0000313" key="3">
    <source>
        <dbReference type="EMBL" id="EHL30013.1"/>
    </source>
</evidence>
<dbReference type="STRING" id="658187.LDG_8013"/>
<keyword evidence="2" id="KW-1133">Transmembrane helix</keyword>
<keyword evidence="2" id="KW-0812">Transmembrane</keyword>
<dbReference type="Gene3D" id="1.25.40.10">
    <property type="entry name" value="Tetratricopeptide repeat domain"/>
    <property type="match status" value="3"/>
</dbReference>
<dbReference type="EMBL" id="JH413840">
    <property type="protein sequence ID" value="EHL30013.1"/>
    <property type="molecule type" value="Genomic_DNA"/>
</dbReference>
<dbReference type="AlphaFoldDB" id="G9ERU5"/>
<dbReference type="RefSeq" id="WP_006871901.1">
    <property type="nucleotide sequence ID" value="NZ_JH413840.1"/>
</dbReference>
<evidence type="ECO:0000313" key="4">
    <source>
        <dbReference type="Proteomes" id="UP000002770"/>
    </source>
</evidence>
<protein>
    <submittedName>
        <fullName evidence="3">Uncharacterized protein</fullName>
    </submittedName>
</protein>
<dbReference type="InterPro" id="IPR019734">
    <property type="entry name" value="TPR_rpt"/>
</dbReference>
<proteinExistence type="predicted"/>
<evidence type="ECO:0000256" key="1">
    <source>
        <dbReference type="PROSITE-ProRule" id="PRU00339"/>
    </source>
</evidence>
<evidence type="ECO:0000256" key="2">
    <source>
        <dbReference type="SAM" id="Phobius"/>
    </source>
</evidence>
<dbReference type="SUPFAM" id="SSF48452">
    <property type="entry name" value="TPR-like"/>
    <property type="match status" value="2"/>
</dbReference>
<feature type="repeat" description="TPR" evidence="1">
    <location>
        <begin position="208"/>
        <end position="241"/>
    </location>
</feature>
<keyword evidence="2" id="KW-0472">Membrane</keyword>
<organism evidence="3 4">
    <name type="scientific">Legionella drancourtii LLAP12</name>
    <dbReference type="NCBI Taxonomy" id="658187"/>
    <lineage>
        <taxon>Bacteria</taxon>
        <taxon>Pseudomonadati</taxon>
        <taxon>Pseudomonadota</taxon>
        <taxon>Gammaproteobacteria</taxon>
        <taxon>Legionellales</taxon>
        <taxon>Legionellaceae</taxon>
        <taxon>Legionella</taxon>
    </lineage>
</organism>
<reference evidence="3 4" key="1">
    <citation type="journal article" date="2011" name="BMC Genomics">
        <title>Insight into cross-talk between intra-amoebal pathogens.</title>
        <authorList>
            <person name="Gimenez G."/>
            <person name="Bertelli C."/>
            <person name="Moliner C."/>
            <person name="Robert C."/>
            <person name="Raoult D."/>
            <person name="Fournier P.E."/>
            <person name="Greub G."/>
        </authorList>
    </citation>
    <scope>NUCLEOTIDE SEQUENCE [LARGE SCALE GENOMIC DNA]</scope>
    <source>
        <strain evidence="3 4">LLAP12</strain>
    </source>
</reference>
<feature type="transmembrane region" description="Helical" evidence="2">
    <location>
        <begin position="6"/>
        <end position="25"/>
    </location>
</feature>